<accession>A0AAU9VPL8</accession>
<dbReference type="AlphaFoldDB" id="A0AAU9VPL8"/>
<dbReference type="SMART" id="SM00219">
    <property type="entry name" value="TyrKc"/>
    <property type="match status" value="1"/>
</dbReference>
<comment type="caution">
    <text evidence="2">The sequence shown here is derived from an EMBL/GenBank/DDBJ whole genome shotgun (WGS) entry which is preliminary data.</text>
</comment>
<organism evidence="2 3">
    <name type="scientific">Pocillopora meandrina</name>
    <dbReference type="NCBI Taxonomy" id="46732"/>
    <lineage>
        <taxon>Eukaryota</taxon>
        <taxon>Metazoa</taxon>
        <taxon>Cnidaria</taxon>
        <taxon>Anthozoa</taxon>
        <taxon>Hexacorallia</taxon>
        <taxon>Scleractinia</taxon>
        <taxon>Astrocoeniina</taxon>
        <taxon>Pocilloporidae</taxon>
        <taxon>Pocillopora</taxon>
    </lineage>
</organism>
<gene>
    <name evidence="2" type="ORF">PMEA_00016487</name>
</gene>
<dbReference type="InterPro" id="IPR001245">
    <property type="entry name" value="Ser-Thr/Tyr_kinase_cat_dom"/>
</dbReference>
<dbReference type="PANTHER" id="PTHR24416:SF621">
    <property type="entry name" value="TYROSINE KINASE RECEPTOR CAD96CA"/>
    <property type="match status" value="1"/>
</dbReference>
<dbReference type="GO" id="GO:0007169">
    <property type="term" value="P:cell surface receptor protein tyrosine kinase signaling pathway"/>
    <property type="evidence" value="ECO:0007669"/>
    <property type="project" value="TreeGrafter"/>
</dbReference>
<dbReference type="SUPFAM" id="SSF56112">
    <property type="entry name" value="Protein kinase-like (PK-like)"/>
    <property type="match status" value="1"/>
</dbReference>
<name>A0AAU9VPL8_9CNID</name>
<dbReference type="Pfam" id="PF07714">
    <property type="entry name" value="PK_Tyr_Ser-Thr"/>
    <property type="match status" value="1"/>
</dbReference>
<keyword evidence="3" id="KW-1185">Reference proteome</keyword>
<dbReference type="InterPro" id="IPR008266">
    <property type="entry name" value="Tyr_kinase_AS"/>
</dbReference>
<evidence type="ECO:0000313" key="3">
    <source>
        <dbReference type="Proteomes" id="UP001159428"/>
    </source>
</evidence>
<dbReference type="GO" id="GO:0004714">
    <property type="term" value="F:transmembrane receptor protein tyrosine kinase activity"/>
    <property type="evidence" value="ECO:0007669"/>
    <property type="project" value="TreeGrafter"/>
</dbReference>
<dbReference type="PANTHER" id="PTHR24416">
    <property type="entry name" value="TYROSINE-PROTEIN KINASE RECEPTOR"/>
    <property type="match status" value="1"/>
</dbReference>
<reference evidence="2 3" key="1">
    <citation type="submission" date="2022-05" db="EMBL/GenBank/DDBJ databases">
        <authorList>
            <consortium name="Genoscope - CEA"/>
            <person name="William W."/>
        </authorList>
    </citation>
    <scope>NUCLEOTIDE SEQUENCE [LARGE SCALE GENOMIC DNA]</scope>
</reference>
<protein>
    <recommendedName>
        <fullName evidence="1">Protein kinase domain-containing protein</fullName>
    </recommendedName>
</protein>
<evidence type="ECO:0000313" key="2">
    <source>
        <dbReference type="EMBL" id="CAH3035797.1"/>
    </source>
</evidence>
<proteinExistence type="predicted"/>
<dbReference type="Gene3D" id="1.10.510.10">
    <property type="entry name" value="Transferase(Phosphotransferase) domain 1"/>
    <property type="match status" value="1"/>
</dbReference>
<feature type="domain" description="Protein kinase" evidence="1">
    <location>
        <begin position="1"/>
        <end position="120"/>
    </location>
</feature>
<dbReference type="GO" id="GO:0043235">
    <property type="term" value="C:receptor complex"/>
    <property type="evidence" value="ECO:0007669"/>
    <property type="project" value="TreeGrafter"/>
</dbReference>
<dbReference type="InterPro" id="IPR000719">
    <property type="entry name" value="Prot_kinase_dom"/>
</dbReference>
<evidence type="ECO:0000259" key="1">
    <source>
        <dbReference type="PROSITE" id="PS50011"/>
    </source>
</evidence>
<dbReference type="InterPro" id="IPR050122">
    <property type="entry name" value="RTK"/>
</dbReference>
<dbReference type="GO" id="GO:0005886">
    <property type="term" value="C:plasma membrane"/>
    <property type="evidence" value="ECO:0007669"/>
    <property type="project" value="TreeGrafter"/>
</dbReference>
<dbReference type="EMBL" id="CALNXJ010000003">
    <property type="protein sequence ID" value="CAH3035797.1"/>
    <property type="molecule type" value="Genomic_DNA"/>
</dbReference>
<dbReference type="GO" id="GO:0005524">
    <property type="term" value="F:ATP binding"/>
    <property type="evidence" value="ECO:0007669"/>
    <property type="project" value="InterPro"/>
</dbReference>
<dbReference type="Proteomes" id="UP001159428">
    <property type="component" value="Unassembled WGS sequence"/>
</dbReference>
<dbReference type="PROSITE" id="PS00109">
    <property type="entry name" value="PROTEIN_KINASE_TYR"/>
    <property type="match status" value="1"/>
</dbReference>
<dbReference type="InterPro" id="IPR011009">
    <property type="entry name" value="Kinase-like_dom_sf"/>
</dbReference>
<dbReference type="InterPro" id="IPR020635">
    <property type="entry name" value="Tyr_kinase_cat_dom"/>
</dbReference>
<dbReference type="PROSITE" id="PS50011">
    <property type="entry name" value="PROTEIN_KINASE_DOM"/>
    <property type="match status" value="1"/>
</dbReference>
<sequence length="120" mass="13909">MFWIVYRDLAARNVLVGDNKVCNISDFGLARGLEGDLYTRKTQARLSIKWMSPESLFYVTPTTMSDEYIFILHRWSYGIVIWEVFSIGESPYPGKKSKKVVDLLQTGYRMPRPAHISQEL</sequence>